<keyword evidence="3" id="KW-1185">Reference proteome</keyword>
<dbReference type="InterPro" id="IPR050834">
    <property type="entry name" value="Glycosyltransf_2"/>
</dbReference>
<dbReference type="AlphaFoldDB" id="A0A7X3K215"/>
<evidence type="ECO:0000259" key="1">
    <source>
        <dbReference type="Pfam" id="PF00535"/>
    </source>
</evidence>
<feature type="domain" description="Glycosyltransferase 2-like" evidence="1">
    <location>
        <begin position="222"/>
        <end position="352"/>
    </location>
</feature>
<dbReference type="Gene3D" id="3.90.550.10">
    <property type="entry name" value="Spore Coat Polysaccharide Biosynthesis Protein SpsA, Chain A"/>
    <property type="match status" value="2"/>
</dbReference>
<evidence type="ECO:0000313" key="2">
    <source>
        <dbReference type="EMBL" id="MVS97912.1"/>
    </source>
</evidence>
<feature type="domain" description="Glycosyltransferase 2-like" evidence="1">
    <location>
        <begin position="481"/>
        <end position="656"/>
    </location>
</feature>
<dbReference type="PANTHER" id="PTHR43685:SF2">
    <property type="entry name" value="GLYCOSYLTRANSFERASE 2-LIKE DOMAIN-CONTAINING PROTEIN"/>
    <property type="match status" value="1"/>
</dbReference>
<dbReference type="InterPro" id="IPR029044">
    <property type="entry name" value="Nucleotide-diphossugar_trans"/>
</dbReference>
<dbReference type="GO" id="GO:0044010">
    <property type="term" value="P:single-species biofilm formation"/>
    <property type="evidence" value="ECO:0007669"/>
    <property type="project" value="TreeGrafter"/>
</dbReference>
<dbReference type="InterPro" id="IPR001173">
    <property type="entry name" value="Glyco_trans_2-like"/>
</dbReference>
<dbReference type="Pfam" id="PF00535">
    <property type="entry name" value="Glycos_transf_2"/>
    <property type="match status" value="2"/>
</dbReference>
<sequence length="761" mass="84610">MPILPRPIKFGLTPIGDIETLVNEKSATNWLFTGADPRLLLTPSKPMPPGTYKLEFVDASFEPDWLNAKLYLDTGSDFSEGLAVSFPITKNQPAGYFELGQKVLRLRLDPHDGPGALAAKGLRLTRISTTLHRAARATRLAAARVRSFDDAVRLLTKSYRILRKDGIFGLQHVVSRSVSREVLGLTGAGYAEWVRRYDTFSEGEIALMKGMARELSAPPLISVLMPVYNAPKELLIEAIESVVNQVYQNWQLCIADDASTEPEVRAVLESYAAKDPRINVVFRERNGHISEASNSALEIVRGDWFALLDHDDVLRPHALLEIAIEVAAHPGAGLIYSDEDKIDGKGNRYDPFFKPDFSIHQLRSQNYFNHLTVHRTELVRAVGGWRKGFEGSQDYDLNLRIVEKLEPGQIRHIPKVLYHWRAAVGSTASAGSAKSYAYLAGLRALEEHAGRSNPGATAKAIDDLPVYRFCYPIPVPPPLISLIIPTRDRLPLIKGCVDSILDRTDFRNFEILVVDNGSVEPETIQWFDTLEEHSQVRVLSYDKPFNYSAINNFAAGHARGSIIGLINNDIEVISPGWLGEMVSLAVQDDVGCVGAKLYYANDTIQHAGVVIGIGGVAGHDHKHAPAQSFGYFSRLKIIRGVSAVTAACLLVRKSVFEQAGGLEVDLEVAFNDVDFCLKVEALGYHNVWTPYAELYHLESISRGAEDSPEKVERFNREVDFMKKRWGARLGFDIYYSPNLSIAHEDYSIAFPPRIKKMPGHI</sequence>
<evidence type="ECO:0000313" key="3">
    <source>
        <dbReference type="Proteomes" id="UP000438106"/>
    </source>
</evidence>
<gene>
    <name evidence="2" type="ORF">GO014_02555</name>
</gene>
<organism evidence="2 3">
    <name type="scientific">Devosia marina</name>
    <dbReference type="NCBI Taxonomy" id="2683198"/>
    <lineage>
        <taxon>Bacteria</taxon>
        <taxon>Pseudomonadati</taxon>
        <taxon>Pseudomonadota</taxon>
        <taxon>Alphaproteobacteria</taxon>
        <taxon>Hyphomicrobiales</taxon>
        <taxon>Devosiaceae</taxon>
        <taxon>Devosia</taxon>
    </lineage>
</organism>
<dbReference type="RefSeq" id="WP_157289002.1">
    <property type="nucleotide sequence ID" value="NZ_WQRF01000001.1"/>
</dbReference>
<proteinExistence type="predicted"/>
<dbReference type="GO" id="GO:0016740">
    <property type="term" value="F:transferase activity"/>
    <property type="evidence" value="ECO:0007669"/>
    <property type="project" value="UniProtKB-KW"/>
</dbReference>
<keyword evidence="2" id="KW-0808">Transferase</keyword>
<dbReference type="SUPFAM" id="SSF53448">
    <property type="entry name" value="Nucleotide-diphospho-sugar transferases"/>
    <property type="match status" value="2"/>
</dbReference>
<dbReference type="CDD" id="cd04186">
    <property type="entry name" value="GT_2_like_c"/>
    <property type="match status" value="1"/>
</dbReference>
<dbReference type="CDD" id="cd04184">
    <property type="entry name" value="GT2_RfbC_Mx_like"/>
    <property type="match status" value="1"/>
</dbReference>
<reference evidence="2 3" key="1">
    <citation type="submission" date="2019-12" db="EMBL/GenBank/DDBJ databases">
        <title>Devosia maris sp. nov., isolated from the deep seawater.</title>
        <authorList>
            <person name="Liu Y."/>
        </authorList>
    </citation>
    <scope>NUCLEOTIDE SEQUENCE [LARGE SCALE GENOMIC DNA]</scope>
    <source>
        <strain evidence="2 3">L53-10-65</strain>
    </source>
</reference>
<dbReference type="Proteomes" id="UP000438106">
    <property type="component" value="Unassembled WGS sequence"/>
</dbReference>
<protein>
    <submittedName>
        <fullName evidence="2">Glycosyltransferase</fullName>
    </submittedName>
</protein>
<dbReference type="PANTHER" id="PTHR43685">
    <property type="entry name" value="GLYCOSYLTRANSFERASE"/>
    <property type="match status" value="1"/>
</dbReference>
<comment type="caution">
    <text evidence="2">The sequence shown here is derived from an EMBL/GenBank/DDBJ whole genome shotgun (WGS) entry which is preliminary data.</text>
</comment>
<dbReference type="EMBL" id="WQRF01000001">
    <property type="protein sequence ID" value="MVS97912.1"/>
    <property type="molecule type" value="Genomic_DNA"/>
</dbReference>
<accession>A0A7X3K215</accession>
<name>A0A7X3K215_9HYPH</name>